<keyword evidence="3" id="KW-1185">Reference proteome</keyword>
<name>A0ABS0LUF2_9GAMM</name>
<proteinExistence type="predicted"/>
<reference evidence="2 3" key="1">
    <citation type="submission" date="2020-11" db="EMBL/GenBank/DDBJ databases">
        <title>Enhanced detection system for hospital associated transmission using whole genome sequencing surveillance.</title>
        <authorList>
            <person name="Harrison L.H."/>
            <person name="Van Tyne D."/>
            <person name="Marsh J.W."/>
            <person name="Griffith M.P."/>
            <person name="Snyder D.J."/>
            <person name="Cooper V.S."/>
            <person name="Mustapha M."/>
        </authorList>
    </citation>
    <scope>NUCLEOTIDE SEQUENCE [LARGE SCALE GENOMIC DNA]</scope>
    <source>
        <strain evidence="2 3">SER00227</strain>
    </source>
</reference>
<dbReference type="RefSeq" id="WP_197667616.1">
    <property type="nucleotide sequence ID" value="NZ_JADUMB010000001.1"/>
</dbReference>
<protein>
    <submittedName>
        <fullName evidence="2">Uncharacterized protein</fullName>
    </submittedName>
</protein>
<gene>
    <name evidence="2" type="ORF">I5U16_01745</name>
</gene>
<accession>A0ABS0LUF2</accession>
<dbReference type="Proteomes" id="UP000635335">
    <property type="component" value="Unassembled WGS sequence"/>
</dbReference>
<keyword evidence="1" id="KW-0175">Coiled coil</keyword>
<evidence type="ECO:0000256" key="1">
    <source>
        <dbReference type="SAM" id="Coils"/>
    </source>
</evidence>
<feature type="coiled-coil region" evidence="1">
    <location>
        <begin position="7"/>
        <end position="34"/>
    </location>
</feature>
<evidence type="ECO:0000313" key="2">
    <source>
        <dbReference type="EMBL" id="MBH1918881.1"/>
    </source>
</evidence>
<organism evidence="2 3">
    <name type="scientific">Serratia surfactantfaciens</name>
    <dbReference type="NCBI Taxonomy" id="2741499"/>
    <lineage>
        <taxon>Bacteria</taxon>
        <taxon>Pseudomonadati</taxon>
        <taxon>Pseudomonadota</taxon>
        <taxon>Gammaproteobacteria</taxon>
        <taxon>Enterobacterales</taxon>
        <taxon>Yersiniaceae</taxon>
        <taxon>Serratia</taxon>
    </lineage>
</organism>
<evidence type="ECO:0000313" key="3">
    <source>
        <dbReference type="Proteomes" id="UP000635335"/>
    </source>
</evidence>
<sequence length="102" mass="11268">MTEVLTYEALKAERDALQKRADALAVENAALKESRQRLAEFIHEELDTDYPLNLEGETPATDSALAAIRNEATARALKHLCDCQLISATVAELKATELREAK</sequence>
<comment type="caution">
    <text evidence="2">The sequence shown here is derived from an EMBL/GenBank/DDBJ whole genome shotgun (WGS) entry which is preliminary data.</text>
</comment>
<dbReference type="EMBL" id="JADUMB010000001">
    <property type="protein sequence ID" value="MBH1918881.1"/>
    <property type="molecule type" value="Genomic_DNA"/>
</dbReference>